<dbReference type="PANTHER" id="PTHR20854">
    <property type="entry name" value="INOSITOL MONOPHOSPHATASE"/>
    <property type="match status" value="1"/>
</dbReference>
<gene>
    <name evidence="9" type="ORF">TWF730_010041</name>
</gene>
<accession>A0AAV9UTJ1</accession>
<dbReference type="PROSITE" id="PS00629">
    <property type="entry name" value="IMP_1"/>
    <property type="match status" value="1"/>
</dbReference>
<dbReference type="InterPro" id="IPR020550">
    <property type="entry name" value="Inositol_monophosphatase_CS"/>
</dbReference>
<dbReference type="FunFam" id="3.40.190.80:FF:000012">
    <property type="entry name" value="Inositol-1-monophosphatase"/>
    <property type="match status" value="1"/>
</dbReference>
<dbReference type="SUPFAM" id="SSF56655">
    <property type="entry name" value="Carbohydrate phosphatase"/>
    <property type="match status" value="1"/>
</dbReference>
<feature type="binding site" evidence="7">
    <location>
        <position position="259"/>
    </location>
    <ligand>
        <name>Mg(2+)</name>
        <dbReference type="ChEBI" id="CHEBI:18420"/>
        <label>1</label>
        <note>catalytic</note>
    </ligand>
</feature>
<feature type="binding site" evidence="7">
    <location>
        <position position="91"/>
    </location>
    <ligand>
        <name>Mg(2+)</name>
        <dbReference type="ChEBI" id="CHEBI:18420"/>
        <label>1</label>
        <note>catalytic</note>
    </ligand>
</feature>
<keyword evidence="4 7" id="KW-0479">Metal-binding</keyword>
<evidence type="ECO:0000256" key="6">
    <source>
        <dbReference type="ARBA" id="ARBA00022842"/>
    </source>
</evidence>
<evidence type="ECO:0000313" key="9">
    <source>
        <dbReference type="EMBL" id="KAK6349291.1"/>
    </source>
</evidence>
<comment type="catalytic activity">
    <reaction evidence="1 8">
        <text>a myo-inositol phosphate + H2O = myo-inositol + phosphate</text>
        <dbReference type="Rhea" id="RHEA:24056"/>
        <dbReference type="ChEBI" id="CHEBI:15377"/>
        <dbReference type="ChEBI" id="CHEBI:17268"/>
        <dbReference type="ChEBI" id="CHEBI:43474"/>
        <dbReference type="ChEBI" id="CHEBI:84139"/>
        <dbReference type="EC" id="3.1.3.25"/>
    </reaction>
</comment>
<comment type="caution">
    <text evidence="9">The sequence shown here is derived from an EMBL/GenBank/DDBJ whole genome shotgun (WGS) entry which is preliminary data.</text>
</comment>
<dbReference type="InterPro" id="IPR033942">
    <property type="entry name" value="IMPase"/>
</dbReference>
<organism evidence="9 10">
    <name type="scientific">Orbilia blumenaviensis</name>
    <dbReference type="NCBI Taxonomy" id="1796055"/>
    <lineage>
        <taxon>Eukaryota</taxon>
        <taxon>Fungi</taxon>
        <taxon>Dikarya</taxon>
        <taxon>Ascomycota</taxon>
        <taxon>Pezizomycotina</taxon>
        <taxon>Orbiliomycetes</taxon>
        <taxon>Orbiliales</taxon>
        <taxon>Orbiliaceae</taxon>
        <taxon>Orbilia</taxon>
    </lineage>
</organism>
<dbReference type="EMBL" id="JAVHNS010000007">
    <property type="protein sequence ID" value="KAK6349291.1"/>
    <property type="molecule type" value="Genomic_DNA"/>
</dbReference>
<feature type="binding site" evidence="7">
    <location>
        <position position="112"/>
    </location>
    <ligand>
        <name>Mg(2+)</name>
        <dbReference type="ChEBI" id="CHEBI:18420"/>
        <label>1</label>
        <note>catalytic</note>
    </ligand>
</feature>
<reference evidence="9 10" key="1">
    <citation type="submission" date="2019-10" db="EMBL/GenBank/DDBJ databases">
        <authorList>
            <person name="Palmer J.M."/>
        </authorList>
    </citation>
    <scope>NUCLEOTIDE SEQUENCE [LARGE SCALE GENOMIC DNA]</scope>
    <source>
        <strain evidence="9 10">TWF730</strain>
    </source>
</reference>
<evidence type="ECO:0000256" key="3">
    <source>
        <dbReference type="ARBA" id="ARBA00009759"/>
    </source>
</evidence>
<dbReference type="AlphaFoldDB" id="A0AAV9UTJ1"/>
<evidence type="ECO:0000313" key="10">
    <source>
        <dbReference type="Proteomes" id="UP001373714"/>
    </source>
</evidence>
<dbReference type="PANTHER" id="PTHR20854:SF4">
    <property type="entry name" value="INOSITOL-1-MONOPHOSPHATASE-RELATED"/>
    <property type="match status" value="1"/>
</dbReference>
<dbReference type="GO" id="GO:0008934">
    <property type="term" value="F:inositol monophosphate 1-phosphatase activity"/>
    <property type="evidence" value="ECO:0007669"/>
    <property type="project" value="InterPro"/>
</dbReference>
<dbReference type="GO" id="GO:0046872">
    <property type="term" value="F:metal ion binding"/>
    <property type="evidence" value="ECO:0007669"/>
    <property type="project" value="UniProtKB-KW"/>
</dbReference>
<dbReference type="PRINTS" id="PR00377">
    <property type="entry name" value="IMPHPHTASES"/>
</dbReference>
<evidence type="ECO:0000256" key="2">
    <source>
        <dbReference type="ARBA" id="ARBA00001946"/>
    </source>
</evidence>
<evidence type="ECO:0000256" key="8">
    <source>
        <dbReference type="RuleBase" id="RU364068"/>
    </source>
</evidence>
<keyword evidence="5 8" id="KW-0378">Hydrolase</keyword>
<proteinExistence type="inferred from homology"/>
<dbReference type="CDD" id="cd01639">
    <property type="entry name" value="IMPase"/>
    <property type="match status" value="1"/>
</dbReference>
<sequence>MNIDSPLKMDKPADTTITYMSFSINLQEVHDFLIEIAHDAGKMIIAGRPAVSRTDSKTTAADLVTETDKAVEKMVSERIRERYPDYEFMGEETYKPGDSLTNAPTFVVDPIDGTTNFIHTYPYACISLGFSVEREPVVGVIFNPFTSQLFTAIKGQGSYLTSPLHNREQLPLKKLEPFYDGDGKGGLSDCLVITEWGSDRASADYDTKVKTFNKLCSDKSSGGAMVHSIRSLGSAALNLCSVAAGWADIYWEGGCWAWDVCAGWVVLKEAGGDIVDANPGKWKVTVDGRRYLAIRGGDGWEAVIKEFWDCVEGDLSYGL</sequence>
<dbReference type="InterPro" id="IPR020583">
    <property type="entry name" value="Inositol_monoP_metal-BS"/>
</dbReference>
<dbReference type="InterPro" id="IPR000760">
    <property type="entry name" value="Inositol_monophosphatase-like"/>
</dbReference>
<feature type="binding site" evidence="7">
    <location>
        <position position="111"/>
    </location>
    <ligand>
        <name>Mg(2+)</name>
        <dbReference type="ChEBI" id="CHEBI:18420"/>
        <label>1</label>
        <note>catalytic</note>
    </ligand>
</feature>
<comment type="pathway">
    <text evidence="8">Polyol metabolism; myo-inositol biosynthesis; myo-inositol from D-glucose 6-phosphate: step 2/2.</text>
</comment>
<dbReference type="Gene3D" id="3.40.190.80">
    <property type="match status" value="1"/>
</dbReference>
<evidence type="ECO:0000256" key="1">
    <source>
        <dbReference type="ARBA" id="ARBA00001033"/>
    </source>
</evidence>
<comment type="cofactor">
    <cofactor evidence="2 7 8">
        <name>Mg(2+)</name>
        <dbReference type="ChEBI" id="CHEBI:18420"/>
    </cofactor>
</comment>
<dbReference type="EC" id="3.1.3.25" evidence="8"/>
<evidence type="ECO:0000256" key="5">
    <source>
        <dbReference type="ARBA" id="ARBA00022801"/>
    </source>
</evidence>
<dbReference type="Gene3D" id="3.30.540.10">
    <property type="entry name" value="Fructose-1,6-Bisphosphatase, subunit A, domain 1"/>
    <property type="match status" value="1"/>
</dbReference>
<protein>
    <recommendedName>
        <fullName evidence="8">Inositol-1-monophosphatase</fullName>
        <ecNumber evidence="8">3.1.3.25</ecNumber>
    </recommendedName>
</protein>
<dbReference type="GO" id="GO:0007165">
    <property type="term" value="P:signal transduction"/>
    <property type="evidence" value="ECO:0007669"/>
    <property type="project" value="TreeGrafter"/>
</dbReference>
<dbReference type="GO" id="GO:0006020">
    <property type="term" value="P:inositol metabolic process"/>
    <property type="evidence" value="ECO:0007669"/>
    <property type="project" value="TreeGrafter"/>
</dbReference>
<dbReference type="Pfam" id="PF00459">
    <property type="entry name" value="Inositol_P"/>
    <property type="match status" value="1"/>
</dbReference>
<comment type="similarity">
    <text evidence="3 8">Belongs to the inositol monophosphatase superfamily.</text>
</comment>
<evidence type="ECO:0000256" key="7">
    <source>
        <dbReference type="PIRSR" id="PIRSR600760-2"/>
    </source>
</evidence>
<dbReference type="GO" id="GO:0046854">
    <property type="term" value="P:phosphatidylinositol phosphate biosynthetic process"/>
    <property type="evidence" value="ECO:0007669"/>
    <property type="project" value="InterPro"/>
</dbReference>
<feature type="binding site" evidence="7">
    <location>
        <position position="109"/>
    </location>
    <ligand>
        <name>Mg(2+)</name>
        <dbReference type="ChEBI" id="CHEBI:18420"/>
        <label>1</label>
        <note>catalytic</note>
    </ligand>
</feature>
<dbReference type="Proteomes" id="UP001373714">
    <property type="component" value="Unassembled WGS sequence"/>
</dbReference>
<dbReference type="PROSITE" id="PS00630">
    <property type="entry name" value="IMP_2"/>
    <property type="match status" value="1"/>
</dbReference>
<dbReference type="FunFam" id="3.30.540.10:FF:000004">
    <property type="entry name" value="Inositol-1-monophosphatase"/>
    <property type="match status" value="1"/>
</dbReference>
<keyword evidence="10" id="KW-1185">Reference proteome</keyword>
<keyword evidence="6 7" id="KW-0460">Magnesium</keyword>
<name>A0AAV9UTJ1_9PEZI</name>
<evidence type="ECO:0000256" key="4">
    <source>
        <dbReference type="ARBA" id="ARBA00022723"/>
    </source>
</evidence>